<name>W3X4E8_PESFW</name>
<dbReference type="PROSITE" id="PS51683">
    <property type="entry name" value="SAM_OMT_II"/>
    <property type="match status" value="1"/>
</dbReference>
<reference evidence="8" key="1">
    <citation type="journal article" date="2015" name="BMC Genomics">
        <title>Genomic and transcriptomic analysis of the endophytic fungus Pestalotiopsis fici reveals its lifestyle and high potential for synthesis of natural products.</title>
        <authorList>
            <person name="Wang X."/>
            <person name="Zhang X."/>
            <person name="Liu L."/>
            <person name="Xiang M."/>
            <person name="Wang W."/>
            <person name="Sun X."/>
            <person name="Che Y."/>
            <person name="Guo L."/>
            <person name="Liu G."/>
            <person name="Guo L."/>
            <person name="Wang C."/>
            <person name="Yin W.B."/>
            <person name="Stadler M."/>
            <person name="Zhang X."/>
            <person name="Liu X."/>
        </authorList>
    </citation>
    <scope>NUCLEOTIDE SEQUENCE [LARGE SCALE GENOMIC DNA]</scope>
    <source>
        <strain evidence="8">W106-1 / CGMCC3.15140</strain>
    </source>
</reference>
<sequence length="395" mass="43932">MASLQPDQILAQLQAVGSAYAEKKPGAREQLLNLSHALIASLELPSEAIQRMGWAEPARAAHCRTAVELKVFELLKDGGSQGLSAEQVAKESGAHPVLISRILKHLAAMNVIGENENGYIATPLSTALTESKYRDGIIYTYDVAGPSFRHLPEYLKNTDYKLPTELANGPFQSAHKTQLPFFAWLDQNPPYLQIFSNYMSAYRAGKPSWVDPGFFPISERLANFNSDISDVLLVDVGGGIGHDLQELKAKHPNLPGKLVLQDQPQVISTVTDSADAFEPMGHDFFTPQPVKHARAYYLHSVLHDWDDEDCVKILEQLKPALKSGYSTVLINELVVPEHNASWPITSMDHLMMVLGAMRERTHNDWEKILDRAGYKIKQVYTFEMGSESLIEAELV</sequence>
<dbReference type="InterPro" id="IPR036388">
    <property type="entry name" value="WH-like_DNA-bd_sf"/>
</dbReference>
<evidence type="ECO:0000256" key="1">
    <source>
        <dbReference type="ARBA" id="ARBA00022603"/>
    </source>
</evidence>
<evidence type="ECO:0000313" key="8">
    <source>
        <dbReference type="Proteomes" id="UP000030651"/>
    </source>
</evidence>
<dbReference type="InterPro" id="IPR036390">
    <property type="entry name" value="WH_DNA-bd_sf"/>
</dbReference>
<dbReference type="InParanoid" id="W3X4E8"/>
<dbReference type="PANTHER" id="PTHR43712:SF1">
    <property type="entry name" value="HYPOTHETICAL O-METHYLTRANSFERASE (EUROFUNG)-RELATED"/>
    <property type="match status" value="1"/>
</dbReference>
<dbReference type="KEGG" id="pfy:PFICI_07771"/>
<keyword evidence="8" id="KW-1185">Reference proteome</keyword>
<dbReference type="InterPro" id="IPR012967">
    <property type="entry name" value="COMT_dimerisation"/>
</dbReference>
<evidence type="ECO:0000256" key="2">
    <source>
        <dbReference type="ARBA" id="ARBA00022679"/>
    </source>
</evidence>
<dbReference type="GO" id="GO:0008171">
    <property type="term" value="F:O-methyltransferase activity"/>
    <property type="evidence" value="ECO:0007669"/>
    <property type="project" value="InterPro"/>
</dbReference>
<proteinExistence type="predicted"/>
<dbReference type="eggNOG" id="KOG3178">
    <property type="taxonomic scope" value="Eukaryota"/>
</dbReference>
<keyword evidence="3" id="KW-0949">S-adenosyl-L-methionine</keyword>
<feature type="domain" description="O-methyltransferase C-terminal" evidence="5">
    <location>
        <begin position="232"/>
        <end position="375"/>
    </location>
</feature>
<dbReference type="OrthoDB" id="3340390at2759"/>
<dbReference type="AlphaFoldDB" id="W3X4E8"/>
<dbReference type="GeneID" id="19272784"/>
<dbReference type="Gene3D" id="3.40.50.150">
    <property type="entry name" value="Vaccinia Virus protein VP39"/>
    <property type="match status" value="1"/>
</dbReference>
<keyword evidence="1" id="KW-0489">Methyltransferase</keyword>
<dbReference type="GO" id="GO:0032259">
    <property type="term" value="P:methylation"/>
    <property type="evidence" value="ECO:0007669"/>
    <property type="project" value="UniProtKB-KW"/>
</dbReference>
<dbReference type="HOGENOM" id="CLU_005533_5_0_1"/>
<dbReference type="SUPFAM" id="SSF46785">
    <property type="entry name" value="Winged helix' DNA-binding domain"/>
    <property type="match status" value="1"/>
</dbReference>
<feature type="active site" description="Proton acceptor" evidence="4">
    <location>
        <position position="303"/>
    </location>
</feature>
<keyword evidence="2" id="KW-0808">Transferase</keyword>
<accession>W3X4E8</accession>
<dbReference type="Gene3D" id="1.10.10.10">
    <property type="entry name" value="Winged helix-like DNA-binding domain superfamily/Winged helix DNA-binding domain"/>
    <property type="match status" value="1"/>
</dbReference>
<feature type="domain" description="O-methyltransferase dimerisation" evidence="6">
    <location>
        <begin position="64"/>
        <end position="130"/>
    </location>
</feature>
<dbReference type="Proteomes" id="UP000030651">
    <property type="component" value="Unassembled WGS sequence"/>
</dbReference>
<evidence type="ECO:0000313" key="7">
    <source>
        <dbReference type="EMBL" id="ETS80242.1"/>
    </source>
</evidence>
<dbReference type="InterPro" id="IPR016461">
    <property type="entry name" value="COMT-like"/>
</dbReference>
<dbReference type="Pfam" id="PF08100">
    <property type="entry name" value="Dimerisation"/>
    <property type="match status" value="1"/>
</dbReference>
<dbReference type="RefSeq" id="XP_007834543.1">
    <property type="nucleotide sequence ID" value="XM_007836352.1"/>
</dbReference>
<dbReference type="EMBL" id="KI912113">
    <property type="protein sequence ID" value="ETS80242.1"/>
    <property type="molecule type" value="Genomic_DNA"/>
</dbReference>
<dbReference type="PIRSF" id="PIRSF005739">
    <property type="entry name" value="O-mtase"/>
    <property type="match status" value="1"/>
</dbReference>
<dbReference type="InterPro" id="IPR029063">
    <property type="entry name" value="SAM-dependent_MTases_sf"/>
</dbReference>
<evidence type="ECO:0000259" key="5">
    <source>
        <dbReference type="Pfam" id="PF00891"/>
    </source>
</evidence>
<dbReference type="InterPro" id="IPR001077">
    <property type="entry name" value="COMT_C"/>
</dbReference>
<protein>
    <recommendedName>
        <fullName evidence="9">O-methyltransferase domain-containing protein</fullName>
    </recommendedName>
</protein>
<gene>
    <name evidence="7" type="ORF">PFICI_07771</name>
</gene>
<evidence type="ECO:0000259" key="6">
    <source>
        <dbReference type="Pfam" id="PF08100"/>
    </source>
</evidence>
<dbReference type="Pfam" id="PF00891">
    <property type="entry name" value="Methyltransf_2"/>
    <property type="match status" value="1"/>
</dbReference>
<evidence type="ECO:0000256" key="3">
    <source>
        <dbReference type="ARBA" id="ARBA00022691"/>
    </source>
</evidence>
<dbReference type="SUPFAM" id="SSF53335">
    <property type="entry name" value="S-adenosyl-L-methionine-dependent methyltransferases"/>
    <property type="match status" value="1"/>
</dbReference>
<evidence type="ECO:0000256" key="4">
    <source>
        <dbReference type="PIRSR" id="PIRSR005739-1"/>
    </source>
</evidence>
<dbReference type="OMA" id="ERTHNDW"/>
<organism evidence="7 8">
    <name type="scientific">Pestalotiopsis fici (strain W106-1 / CGMCC3.15140)</name>
    <dbReference type="NCBI Taxonomy" id="1229662"/>
    <lineage>
        <taxon>Eukaryota</taxon>
        <taxon>Fungi</taxon>
        <taxon>Dikarya</taxon>
        <taxon>Ascomycota</taxon>
        <taxon>Pezizomycotina</taxon>
        <taxon>Sordariomycetes</taxon>
        <taxon>Xylariomycetidae</taxon>
        <taxon>Amphisphaeriales</taxon>
        <taxon>Sporocadaceae</taxon>
        <taxon>Pestalotiopsis</taxon>
    </lineage>
</organism>
<dbReference type="PANTHER" id="PTHR43712">
    <property type="entry name" value="PUTATIVE (AFU_ORTHOLOGUE AFUA_4G14580)-RELATED"/>
    <property type="match status" value="1"/>
</dbReference>
<evidence type="ECO:0008006" key="9">
    <source>
        <dbReference type="Google" id="ProtNLM"/>
    </source>
</evidence>
<dbReference type="GO" id="GO:0046983">
    <property type="term" value="F:protein dimerization activity"/>
    <property type="evidence" value="ECO:0007669"/>
    <property type="project" value="InterPro"/>
</dbReference>